<protein>
    <recommendedName>
        <fullName evidence="2">7TM GPCR serpentine receptor class x (Srx) domain-containing protein</fullName>
    </recommendedName>
</protein>
<proteinExistence type="predicted"/>
<evidence type="ECO:0000313" key="4">
    <source>
        <dbReference type="Proteomes" id="UP000298663"/>
    </source>
</evidence>
<keyword evidence="1" id="KW-0472">Membrane</keyword>
<accession>A0A4U5M149</accession>
<reference evidence="3 4" key="2">
    <citation type="journal article" date="2019" name="G3 (Bethesda)">
        <title>Hybrid Assembly of the Genome of the Entomopathogenic Nematode Steinernema carpocapsae Identifies the X-Chromosome.</title>
        <authorList>
            <person name="Serra L."/>
            <person name="Macchietto M."/>
            <person name="Macias-Munoz A."/>
            <person name="McGill C.J."/>
            <person name="Rodriguez I.M."/>
            <person name="Rodriguez B."/>
            <person name="Murad R."/>
            <person name="Mortazavi A."/>
        </authorList>
    </citation>
    <scope>NUCLEOTIDE SEQUENCE [LARGE SCALE GENOMIC DNA]</scope>
    <source>
        <strain evidence="3 4">ALL</strain>
    </source>
</reference>
<feature type="transmembrane region" description="Helical" evidence="1">
    <location>
        <begin position="6"/>
        <end position="31"/>
    </location>
</feature>
<dbReference type="STRING" id="34508.A0A4U5M149"/>
<dbReference type="SUPFAM" id="SSF81321">
    <property type="entry name" value="Family A G protein-coupled receptor-like"/>
    <property type="match status" value="1"/>
</dbReference>
<organism evidence="3 4">
    <name type="scientific">Steinernema carpocapsae</name>
    <name type="common">Entomopathogenic nematode</name>
    <dbReference type="NCBI Taxonomy" id="34508"/>
    <lineage>
        <taxon>Eukaryota</taxon>
        <taxon>Metazoa</taxon>
        <taxon>Ecdysozoa</taxon>
        <taxon>Nematoda</taxon>
        <taxon>Chromadorea</taxon>
        <taxon>Rhabditida</taxon>
        <taxon>Tylenchina</taxon>
        <taxon>Panagrolaimomorpha</taxon>
        <taxon>Strongyloidoidea</taxon>
        <taxon>Steinernematidae</taxon>
        <taxon>Steinernema</taxon>
    </lineage>
</organism>
<feature type="transmembrane region" description="Helical" evidence="1">
    <location>
        <begin position="223"/>
        <end position="243"/>
    </location>
</feature>
<evidence type="ECO:0000259" key="2">
    <source>
        <dbReference type="Pfam" id="PF10328"/>
    </source>
</evidence>
<keyword evidence="1" id="KW-1133">Transmembrane helix</keyword>
<reference evidence="3 4" key="1">
    <citation type="journal article" date="2015" name="Genome Biol.">
        <title>Comparative genomics of Steinernema reveals deeply conserved gene regulatory networks.</title>
        <authorList>
            <person name="Dillman A.R."/>
            <person name="Macchietto M."/>
            <person name="Porter C.F."/>
            <person name="Rogers A."/>
            <person name="Williams B."/>
            <person name="Antoshechkin I."/>
            <person name="Lee M.M."/>
            <person name="Goodwin Z."/>
            <person name="Lu X."/>
            <person name="Lewis E.E."/>
            <person name="Goodrich-Blair H."/>
            <person name="Stock S.P."/>
            <person name="Adams B.J."/>
            <person name="Sternberg P.W."/>
            <person name="Mortazavi A."/>
        </authorList>
    </citation>
    <scope>NUCLEOTIDE SEQUENCE [LARGE SCALE GENOMIC DNA]</scope>
    <source>
        <strain evidence="3 4">ALL</strain>
    </source>
</reference>
<dbReference type="Proteomes" id="UP000298663">
    <property type="component" value="Unassembled WGS sequence"/>
</dbReference>
<feature type="transmembrane region" description="Helical" evidence="1">
    <location>
        <begin position="88"/>
        <end position="112"/>
    </location>
</feature>
<feature type="domain" description="7TM GPCR serpentine receptor class x (Srx)" evidence="2">
    <location>
        <begin position="37"/>
        <end position="278"/>
    </location>
</feature>
<feature type="transmembrane region" description="Helical" evidence="1">
    <location>
        <begin position="133"/>
        <end position="158"/>
    </location>
</feature>
<gene>
    <name evidence="3" type="ORF">L596_026368</name>
</gene>
<comment type="caution">
    <text evidence="3">The sequence shown here is derived from an EMBL/GenBank/DDBJ whole genome shotgun (WGS) entry which is preliminary data.</text>
</comment>
<dbReference type="AlphaFoldDB" id="A0A4U5M149"/>
<dbReference type="Pfam" id="PF10328">
    <property type="entry name" value="7TM_GPCR_Srx"/>
    <property type="match status" value="1"/>
</dbReference>
<name>A0A4U5M149_STECR</name>
<dbReference type="PANTHER" id="PTHR22718:SF11">
    <property type="entry name" value="7TM GPCR SERPENTINE RECEPTOR CLASS X (SRX) DOMAIN-CONTAINING PROTEIN"/>
    <property type="match status" value="1"/>
</dbReference>
<feature type="transmembrane region" description="Helical" evidence="1">
    <location>
        <begin position="178"/>
        <end position="202"/>
    </location>
</feature>
<keyword evidence="4" id="KW-1185">Reference proteome</keyword>
<evidence type="ECO:0000256" key="1">
    <source>
        <dbReference type="SAM" id="Phobius"/>
    </source>
</evidence>
<dbReference type="PANTHER" id="PTHR22718">
    <property type="entry name" value="SERPENTINE RECEPTOR, CLASS X"/>
    <property type="match status" value="1"/>
</dbReference>
<evidence type="ECO:0000313" key="3">
    <source>
        <dbReference type="EMBL" id="TKR62394.1"/>
    </source>
</evidence>
<keyword evidence="1" id="KW-0812">Transmembrane</keyword>
<dbReference type="EMBL" id="AZBU02000010">
    <property type="protein sequence ID" value="TKR62394.1"/>
    <property type="molecule type" value="Genomic_DNA"/>
</dbReference>
<feature type="transmembrane region" description="Helical" evidence="1">
    <location>
        <begin position="255"/>
        <end position="279"/>
    </location>
</feature>
<dbReference type="OrthoDB" id="5846501at2759"/>
<sequence>MYTPLSITISCAIGILAFLSISLNFTVIGVIKHGGFASKQRGNPIYIIALANMLGDVFQLCLILGYIVPSTFVQDFIYNKETVVKFLSFLFISQWYQSCFLSILTSVSRFVIFLKPQFASLFSRNRLLVKVILIYPLGWALGAAGVYLTPCCTLYMFYGTYGYAYLDENDFNYTGNLIDFPLNLTMSTCSIIAYSAIFVHLHRSTKVVQSGQQKPTGSKKKEIAYAVQCAILSSFSLLTWSTFRVFPMVVPHELLPAFSTITFLHIFHCSANAIVYFFINKEIGGYARTFVRSGVHMDTLRLSTARSSQAHQQSSARF</sequence>
<dbReference type="Gene3D" id="1.20.1070.10">
    <property type="entry name" value="Rhodopsin 7-helix transmembrane proteins"/>
    <property type="match status" value="1"/>
</dbReference>
<feature type="transmembrane region" description="Helical" evidence="1">
    <location>
        <begin position="43"/>
        <end position="68"/>
    </location>
</feature>
<dbReference type="InterPro" id="IPR019430">
    <property type="entry name" value="7TM_GPCR_serpentine_rcpt_Srx"/>
</dbReference>